<dbReference type="EMBL" id="HG994373">
    <property type="protein sequence ID" value="CAF1769751.1"/>
    <property type="molecule type" value="Genomic_DNA"/>
</dbReference>
<dbReference type="PANTHER" id="PTHR48163:SF2">
    <property type="entry name" value="EXPRESSED PROTEIN"/>
    <property type="match status" value="1"/>
</dbReference>
<reference evidence="5" key="1">
    <citation type="submission" date="2021-01" db="EMBL/GenBank/DDBJ databases">
        <authorList>
            <consortium name="Genoscope - CEA"/>
            <person name="William W."/>
        </authorList>
    </citation>
    <scope>NUCLEOTIDE SEQUENCE</scope>
</reference>
<dbReference type="FunFam" id="1.25.40.10:FF:000231">
    <property type="entry name" value="Pentatricopeptide repeat-containing protein chloroplastic"/>
    <property type="match status" value="1"/>
</dbReference>
<evidence type="ECO:0000256" key="2">
    <source>
        <dbReference type="PROSITE-ProRule" id="PRU00708"/>
    </source>
</evidence>
<feature type="compositionally biased region" description="Basic and acidic residues" evidence="4">
    <location>
        <begin position="1"/>
        <end position="18"/>
    </location>
</feature>
<feature type="region of interest" description="Disordered" evidence="4">
    <location>
        <begin position="1"/>
        <end position="56"/>
    </location>
</feature>
<dbReference type="InterPro" id="IPR011990">
    <property type="entry name" value="TPR-like_helical_dom_sf"/>
</dbReference>
<dbReference type="Pfam" id="PF20431">
    <property type="entry name" value="E_motif"/>
    <property type="match status" value="1"/>
</dbReference>
<dbReference type="Proteomes" id="UP001295469">
    <property type="component" value="Chromosome C09"/>
</dbReference>
<feature type="repeat" description="PPR" evidence="2">
    <location>
        <begin position="705"/>
        <end position="735"/>
    </location>
</feature>
<evidence type="ECO:0000256" key="3">
    <source>
        <dbReference type="SAM" id="Coils"/>
    </source>
</evidence>
<feature type="repeat" description="PPR" evidence="2">
    <location>
        <begin position="635"/>
        <end position="669"/>
    </location>
</feature>
<dbReference type="Gene3D" id="1.25.40.10">
    <property type="entry name" value="Tetratricopeptide repeat domain"/>
    <property type="match status" value="4"/>
</dbReference>
<keyword evidence="3" id="KW-0175">Coiled coil</keyword>
<dbReference type="PROSITE" id="PS51375">
    <property type="entry name" value="PPR"/>
    <property type="match status" value="6"/>
</dbReference>
<evidence type="ECO:0000256" key="4">
    <source>
        <dbReference type="SAM" id="MobiDB-lite"/>
    </source>
</evidence>
<proteinExistence type="predicted"/>
<keyword evidence="1" id="KW-0677">Repeat</keyword>
<dbReference type="InterPro" id="IPR046848">
    <property type="entry name" value="E_motif"/>
</dbReference>
<gene>
    <name evidence="5" type="ORF">DARMORV10_C09P51370.1</name>
</gene>
<dbReference type="InterPro" id="IPR002885">
    <property type="entry name" value="PPR_rpt"/>
</dbReference>
<feature type="repeat" description="PPR" evidence="2">
    <location>
        <begin position="507"/>
        <end position="541"/>
    </location>
</feature>
<dbReference type="FunFam" id="1.25.40.10:FF:001050">
    <property type="entry name" value="Pentatricopeptide repeat-containing protein At2g33760"/>
    <property type="match status" value="1"/>
</dbReference>
<dbReference type="Pfam" id="PF13041">
    <property type="entry name" value="PPR_2"/>
    <property type="match status" value="2"/>
</dbReference>
<accession>A0A816J4I3</accession>
<feature type="repeat" description="PPR" evidence="2">
    <location>
        <begin position="736"/>
        <end position="770"/>
    </location>
</feature>
<dbReference type="NCBIfam" id="TIGR00756">
    <property type="entry name" value="PPR"/>
    <property type="match status" value="5"/>
</dbReference>
<organism evidence="5">
    <name type="scientific">Brassica napus</name>
    <name type="common">Rape</name>
    <dbReference type="NCBI Taxonomy" id="3708"/>
    <lineage>
        <taxon>Eukaryota</taxon>
        <taxon>Viridiplantae</taxon>
        <taxon>Streptophyta</taxon>
        <taxon>Embryophyta</taxon>
        <taxon>Tracheophyta</taxon>
        <taxon>Spermatophyta</taxon>
        <taxon>Magnoliopsida</taxon>
        <taxon>eudicotyledons</taxon>
        <taxon>Gunneridae</taxon>
        <taxon>Pentapetalae</taxon>
        <taxon>rosids</taxon>
        <taxon>malvids</taxon>
        <taxon>Brassicales</taxon>
        <taxon>Brassicaceae</taxon>
        <taxon>Brassiceae</taxon>
        <taxon>Brassica</taxon>
    </lineage>
</organism>
<dbReference type="GO" id="GO:0031425">
    <property type="term" value="P:chloroplast RNA processing"/>
    <property type="evidence" value="ECO:0007669"/>
    <property type="project" value="UniProtKB-ARBA"/>
</dbReference>
<dbReference type="AlphaFoldDB" id="A0A816J4I3"/>
<dbReference type="Pfam" id="PF01535">
    <property type="entry name" value="PPR"/>
    <property type="match status" value="4"/>
</dbReference>
<evidence type="ECO:0000313" key="5">
    <source>
        <dbReference type="EMBL" id="CAF1769751.1"/>
    </source>
</evidence>
<dbReference type="PANTHER" id="PTHR48163">
    <property type="entry name" value="BNAC02G25670D PROTEIN"/>
    <property type="match status" value="1"/>
</dbReference>
<dbReference type="FunFam" id="1.25.40.10:FF:000939">
    <property type="entry name" value="Pentatricopeptide repeat-containing protein ELI1, chloroplastic"/>
    <property type="match status" value="1"/>
</dbReference>
<protein>
    <submittedName>
        <fullName evidence="5">(rape) hypothetical protein</fullName>
    </submittedName>
</protein>
<name>A0A816J4I3_BRANA</name>
<feature type="compositionally biased region" description="Basic and acidic residues" evidence="4">
    <location>
        <begin position="45"/>
        <end position="55"/>
    </location>
</feature>
<sequence length="959" mass="108003">MDSHHASLGRRTLEEIRQKRAAQRLSKTSSGPDLSEIPIPTAGIRKSESENRLSETDVGALYSQLKELQKKNADMEERNKMLYSKLQTKEAENESLETRLNVLEQNTVPSLRKALKEIAMEKDAAVVSREDLSAQVRTLKKRVKEAEEEQYRAEEDAASLRAELNSIQQQTMGTSFVGVSPDQVLEKEMAKLKLELQKESMLRQQEQQRVAEEQTRVASLMSEKQELEQKISALSSGASEASESSQKVFSVEDKEILEKQLHDMAVALERLETSRQKLLMEIDNQSSEIEKLFEENSNLSASYQESINISKQWENQVKECLKQNVELCEALDKLRTEQAGTLSRVSPEVQANGSDGTETLSLKSELAKGQSRAESLSAQVLQLSAQLQQTTQAYNGLMRVYKPVLRNIESSLIKLKQDGSVTVAHGGPLTFRRDLDPNALRLSRRKTFISLLRSCKNIAQVPPIHAKIIRTFHGQDAFVVFELIRICSTLGSIDYAYDVFRYVSNPNVYLYTAMIDGFVTSNRSADGAALYSRMIDDSIMPDNYVITSVLRACDLEECREIQGQVLKLGFGSCRSVRLKLMEVYGRYGELVDAKKVFDEMPERDEVAATVMINCYSECGSIEEALELFKDVKVKDTVCWTAMIDGLVRNKEMNKALELFREMQMGNVSPNEFTAVCILSACSDLGALELGRWVYSFVESQRITLSNFVGNALINMYSRCGDINEAKRVFKGMLDKDVVSYNTIISGLAMHGESFEAIKEFRDMVNRGFRPNQVTLVALLNACSHGGFLDIGLEVFNSTERVFDVEPQIEHYGCVVDLLGRVGRLEEAYRFIENMPMEPDHIMLGALLSACKIHGNVELGEKVAKRLIESEDSDSGTYVLLSSIYASSGKWKESNEIRGSMRDSGIDKEPGCSTIEVNNQIHEFLVGDTTHPEKEAIYQRLQELVRVLRFKDVMLYINDM</sequence>
<evidence type="ECO:0000256" key="1">
    <source>
        <dbReference type="ARBA" id="ARBA00022737"/>
    </source>
</evidence>
<feature type="repeat" description="PPR" evidence="2">
    <location>
        <begin position="604"/>
        <end position="634"/>
    </location>
</feature>
<feature type="coiled-coil region" evidence="3">
    <location>
        <begin position="58"/>
        <end position="337"/>
    </location>
</feature>
<feature type="repeat" description="PPR" evidence="2">
    <location>
        <begin position="873"/>
        <end position="907"/>
    </location>
</feature>